<evidence type="ECO:0000313" key="9">
    <source>
        <dbReference type="Proteomes" id="UP000198891"/>
    </source>
</evidence>
<dbReference type="InterPro" id="IPR044651">
    <property type="entry name" value="OTSB-like"/>
</dbReference>
<evidence type="ECO:0000256" key="1">
    <source>
        <dbReference type="ARBA" id="ARBA00000500"/>
    </source>
</evidence>
<comment type="function">
    <text evidence="5 6">Removes the phosphate from trehalose 6-phosphate to produce free trehalose.</text>
</comment>
<dbReference type="EC" id="3.1.3.12" evidence="6"/>
<sequence length="296" mass="31801">MSITSPNPTGPIRHEREHAAPDARADADLLESTSGPVERELLDGLHRLASAERLLVAIDFDGTLAPEVDEPSRARALPEAREALLRLIALPATRVALVSGRAMESLEQVSDLPDEVLLVGSHGVEIRLDGPTQLTLDTVELEQVDALSEVLEGVADSIENVWIESKPAGFALHTRLATEADSRLAHMVALDEAHSEVEGLTVREGKNVLEFSVRNTTKGEALLHLKEYVRATSVFYAGDDVTDEDAFAVLGPNDFGLKSGSGRTIAEHRVEGPREVASVLALLADFRGGDSSTARL</sequence>
<accession>A0A1H3SZD6</accession>
<dbReference type="SUPFAM" id="SSF56784">
    <property type="entry name" value="HAD-like"/>
    <property type="match status" value="1"/>
</dbReference>
<dbReference type="GO" id="GO:0004805">
    <property type="term" value="F:trehalose-phosphatase activity"/>
    <property type="evidence" value="ECO:0007669"/>
    <property type="project" value="UniProtKB-EC"/>
</dbReference>
<feature type="region of interest" description="Disordered" evidence="7">
    <location>
        <begin position="1"/>
        <end position="23"/>
    </location>
</feature>
<evidence type="ECO:0000256" key="7">
    <source>
        <dbReference type="SAM" id="MobiDB-lite"/>
    </source>
</evidence>
<organism evidence="8 9">
    <name type="scientific">Herbiconiux ginsengi</name>
    <dbReference type="NCBI Taxonomy" id="381665"/>
    <lineage>
        <taxon>Bacteria</taxon>
        <taxon>Bacillati</taxon>
        <taxon>Actinomycetota</taxon>
        <taxon>Actinomycetes</taxon>
        <taxon>Micrococcales</taxon>
        <taxon>Microbacteriaceae</taxon>
        <taxon>Herbiconiux</taxon>
    </lineage>
</organism>
<evidence type="ECO:0000256" key="4">
    <source>
        <dbReference type="ARBA" id="ARBA00022801"/>
    </source>
</evidence>
<dbReference type="Proteomes" id="UP000198891">
    <property type="component" value="Unassembled WGS sequence"/>
</dbReference>
<dbReference type="RefSeq" id="WP_092556773.1">
    <property type="nucleotide sequence ID" value="NZ_FNPZ01000004.1"/>
</dbReference>
<dbReference type="NCBIfam" id="TIGR01484">
    <property type="entry name" value="HAD-SF-IIB"/>
    <property type="match status" value="1"/>
</dbReference>
<evidence type="ECO:0000256" key="3">
    <source>
        <dbReference type="ARBA" id="ARBA00008770"/>
    </source>
</evidence>
<dbReference type="STRING" id="381665.SAMN05216554_3821"/>
<keyword evidence="6" id="KW-0460">Magnesium</keyword>
<dbReference type="Pfam" id="PF02358">
    <property type="entry name" value="Trehalose_PPase"/>
    <property type="match status" value="1"/>
</dbReference>
<dbReference type="AlphaFoldDB" id="A0A1H3SZD6"/>
<dbReference type="PANTHER" id="PTHR43768:SF3">
    <property type="entry name" value="TREHALOSE 6-PHOSPHATE PHOSPHATASE"/>
    <property type="match status" value="1"/>
</dbReference>
<dbReference type="Gene3D" id="3.40.50.1000">
    <property type="entry name" value="HAD superfamily/HAD-like"/>
    <property type="match status" value="1"/>
</dbReference>
<dbReference type="NCBIfam" id="TIGR00685">
    <property type="entry name" value="T6PP"/>
    <property type="match status" value="1"/>
</dbReference>
<comment type="pathway">
    <text evidence="2 6">Glycan biosynthesis; trehalose biosynthesis.</text>
</comment>
<name>A0A1H3SZD6_9MICO</name>
<dbReference type="Gene3D" id="3.30.70.1020">
    <property type="entry name" value="Trehalose-6-phosphate phosphatase related protein, domain 2"/>
    <property type="match status" value="1"/>
</dbReference>
<dbReference type="GO" id="GO:0046872">
    <property type="term" value="F:metal ion binding"/>
    <property type="evidence" value="ECO:0007669"/>
    <property type="project" value="UniProtKB-KW"/>
</dbReference>
<protein>
    <recommendedName>
        <fullName evidence="6">Trehalose 6-phosphate phosphatase</fullName>
        <ecNumber evidence="6">3.1.3.12</ecNumber>
    </recommendedName>
</protein>
<keyword evidence="9" id="KW-1185">Reference proteome</keyword>
<comment type="cofactor">
    <cofactor evidence="6">
        <name>Mg(2+)</name>
        <dbReference type="ChEBI" id="CHEBI:18420"/>
    </cofactor>
</comment>
<evidence type="ECO:0000256" key="2">
    <source>
        <dbReference type="ARBA" id="ARBA00005199"/>
    </source>
</evidence>
<dbReference type="OrthoDB" id="9816160at2"/>
<comment type="catalytic activity">
    <reaction evidence="1 6">
        <text>alpha,alpha-trehalose 6-phosphate + H2O = alpha,alpha-trehalose + phosphate</text>
        <dbReference type="Rhea" id="RHEA:23420"/>
        <dbReference type="ChEBI" id="CHEBI:15377"/>
        <dbReference type="ChEBI" id="CHEBI:16551"/>
        <dbReference type="ChEBI" id="CHEBI:43474"/>
        <dbReference type="ChEBI" id="CHEBI:58429"/>
        <dbReference type="EC" id="3.1.3.12"/>
    </reaction>
</comment>
<dbReference type="InterPro" id="IPR036412">
    <property type="entry name" value="HAD-like_sf"/>
</dbReference>
<dbReference type="InterPro" id="IPR003337">
    <property type="entry name" value="Trehalose_PPase"/>
</dbReference>
<evidence type="ECO:0000256" key="5">
    <source>
        <dbReference type="ARBA" id="ARBA00024179"/>
    </source>
</evidence>
<evidence type="ECO:0000313" key="8">
    <source>
        <dbReference type="EMBL" id="SDZ42988.1"/>
    </source>
</evidence>
<dbReference type="EMBL" id="FNPZ01000004">
    <property type="protein sequence ID" value="SDZ42988.1"/>
    <property type="molecule type" value="Genomic_DNA"/>
</dbReference>
<dbReference type="InterPro" id="IPR023214">
    <property type="entry name" value="HAD_sf"/>
</dbReference>
<comment type="similarity">
    <text evidence="3 6">Belongs to the trehalose phosphatase family.</text>
</comment>
<keyword evidence="6" id="KW-0479">Metal-binding</keyword>
<evidence type="ECO:0000256" key="6">
    <source>
        <dbReference type="RuleBase" id="RU361117"/>
    </source>
</evidence>
<reference evidence="8 9" key="1">
    <citation type="submission" date="2016-10" db="EMBL/GenBank/DDBJ databases">
        <authorList>
            <person name="de Groot N.N."/>
        </authorList>
    </citation>
    <scope>NUCLEOTIDE SEQUENCE [LARGE SCALE GENOMIC DNA]</scope>
    <source>
        <strain evidence="8 9">CGMCC 4.3491</strain>
    </source>
</reference>
<dbReference type="UniPathway" id="UPA00299"/>
<proteinExistence type="inferred from homology"/>
<dbReference type="GO" id="GO:0005992">
    <property type="term" value="P:trehalose biosynthetic process"/>
    <property type="evidence" value="ECO:0007669"/>
    <property type="project" value="UniProtKB-UniPathway"/>
</dbReference>
<dbReference type="PANTHER" id="PTHR43768">
    <property type="entry name" value="TREHALOSE 6-PHOSPHATE PHOSPHATASE"/>
    <property type="match status" value="1"/>
</dbReference>
<dbReference type="InterPro" id="IPR006379">
    <property type="entry name" value="HAD-SF_hydro_IIB"/>
</dbReference>
<feature type="compositionally biased region" description="Basic and acidic residues" evidence="7">
    <location>
        <begin position="12"/>
        <end position="23"/>
    </location>
</feature>
<keyword evidence="4 6" id="KW-0378">Hydrolase</keyword>
<gene>
    <name evidence="8" type="ORF">SAMN05216554_3821</name>
</gene>